<dbReference type="InterPro" id="IPR055170">
    <property type="entry name" value="GFO_IDH_MocA-like_dom"/>
</dbReference>
<feature type="domain" description="Gfo/Idh/MocA-like oxidoreductase N-terminal" evidence="1">
    <location>
        <begin position="7"/>
        <end position="130"/>
    </location>
</feature>
<dbReference type="InterPro" id="IPR000683">
    <property type="entry name" value="Gfo/Idh/MocA-like_OxRdtase_N"/>
</dbReference>
<evidence type="ECO:0000259" key="1">
    <source>
        <dbReference type="Pfam" id="PF01408"/>
    </source>
</evidence>
<dbReference type="OrthoDB" id="9815825at2"/>
<dbReference type="PANTHER" id="PTHR43249">
    <property type="entry name" value="UDP-N-ACETYL-2-AMINO-2-DEOXY-D-GLUCURONATE OXIDASE"/>
    <property type="match status" value="1"/>
</dbReference>
<dbReference type="Proteomes" id="UP000077096">
    <property type="component" value="Chromosome"/>
</dbReference>
<dbReference type="Pfam" id="PF22725">
    <property type="entry name" value="GFO_IDH_MocA_C3"/>
    <property type="match status" value="1"/>
</dbReference>
<dbReference type="InterPro" id="IPR036291">
    <property type="entry name" value="NAD(P)-bd_dom_sf"/>
</dbReference>
<dbReference type="InterPro" id="IPR052515">
    <property type="entry name" value="Gfo/Idh/MocA_Oxidoreductase"/>
</dbReference>
<organism evidence="3 5">
    <name type="scientific">Fervidobacterium pennivorans</name>
    <dbReference type="NCBI Taxonomy" id="93466"/>
    <lineage>
        <taxon>Bacteria</taxon>
        <taxon>Thermotogati</taxon>
        <taxon>Thermotogota</taxon>
        <taxon>Thermotogae</taxon>
        <taxon>Thermotogales</taxon>
        <taxon>Fervidobacteriaceae</taxon>
        <taxon>Fervidobacterium</taxon>
    </lineage>
</organism>
<proteinExistence type="predicted"/>
<reference evidence="3 5" key="1">
    <citation type="submission" date="2014-08" db="EMBL/GenBank/DDBJ databases">
        <title>Fervidobacterium pennivorans DYC genome.</title>
        <authorList>
            <person name="Wushke S."/>
        </authorList>
    </citation>
    <scope>NUCLEOTIDE SEQUENCE [LARGE SCALE GENOMIC DNA]</scope>
    <source>
        <strain evidence="3 5">DYC</strain>
    </source>
</reference>
<reference evidence="4" key="2">
    <citation type="journal article" date="2020" name="mSystems">
        <title>Genome- and Community-Level Interaction Insights into Carbon Utilization and Element Cycling Functions of Hydrothermarchaeota in Hydrothermal Sediment.</title>
        <authorList>
            <person name="Zhou Z."/>
            <person name="Liu Y."/>
            <person name="Xu W."/>
            <person name="Pan J."/>
            <person name="Luo Z.H."/>
            <person name="Li M."/>
        </authorList>
    </citation>
    <scope>NUCLEOTIDE SEQUENCE [LARGE SCALE GENOMIC DNA]</scope>
    <source>
        <strain evidence="4">SpSt-604</strain>
    </source>
</reference>
<dbReference type="PATRIC" id="fig|93466.3.peg.1593"/>
<dbReference type="EMBL" id="CP011393">
    <property type="protein sequence ID" value="ANE41820.1"/>
    <property type="molecule type" value="Genomic_DNA"/>
</dbReference>
<dbReference type="GO" id="GO:0000166">
    <property type="term" value="F:nucleotide binding"/>
    <property type="evidence" value="ECO:0007669"/>
    <property type="project" value="InterPro"/>
</dbReference>
<dbReference type="AlphaFoldDB" id="A0A172T4B9"/>
<dbReference type="Gene3D" id="3.40.50.720">
    <property type="entry name" value="NAD(P)-binding Rossmann-like Domain"/>
    <property type="match status" value="1"/>
</dbReference>
<dbReference type="KEGG" id="fng:JM64_07545"/>
<evidence type="ECO:0000313" key="4">
    <source>
        <dbReference type="EMBL" id="HGU41807.1"/>
    </source>
</evidence>
<feature type="domain" description="GFO/IDH/MocA-like oxidoreductase" evidence="2">
    <location>
        <begin position="141"/>
        <end position="265"/>
    </location>
</feature>
<dbReference type="SUPFAM" id="SSF51735">
    <property type="entry name" value="NAD(P)-binding Rossmann-fold domains"/>
    <property type="match status" value="1"/>
</dbReference>
<evidence type="ECO:0000313" key="3">
    <source>
        <dbReference type="EMBL" id="ANE41820.1"/>
    </source>
</evidence>
<evidence type="ECO:0000313" key="5">
    <source>
        <dbReference type="Proteomes" id="UP000077096"/>
    </source>
</evidence>
<protein>
    <submittedName>
        <fullName evidence="3 4">Oxidoreductase</fullName>
    </submittedName>
</protein>
<dbReference type="SUPFAM" id="SSF55347">
    <property type="entry name" value="Glyceraldehyde-3-phosphate dehydrogenase-like, C-terminal domain"/>
    <property type="match status" value="1"/>
</dbReference>
<evidence type="ECO:0000259" key="2">
    <source>
        <dbReference type="Pfam" id="PF22725"/>
    </source>
</evidence>
<sequence>MSERKLKMALIGCGRIGSSKHVEAIVKNSDVIQAIAVCDIVVEKAERVAQSIEERAGYKPRVYQKYEDIIKSEDIDFVAIATESGYHYEISMDFLRAGVHVLVEKPMALSTKHMDEMIKTAKEKSVKLGVCFQNRFNPPIVELRKKIESGAFGRINYGVANIRWNRDKNYYEQAPWRGTWQLDGGSLMNQCTHNIDLLQWMLGGEIEEVYGVIRNFQHPYIEAEDFGGAIVKFKDGKVGIIEGTSTIYPRNLEETLSIFGELGTVIIGGLAVNKILVWKFPDEDSHPFMELPDPDTVYGFGHVPLYRDFCESIIYDRAPKIPGEEGRKAVEIVLAIYKSALENKPVKFPFEFDSTQMKGWEGHYVMRG</sequence>
<dbReference type="Pfam" id="PF01408">
    <property type="entry name" value="GFO_IDH_MocA"/>
    <property type="match status" value="1"/>
</dbReference>
<accession>A0A172T4B9</accession>
<dbReference type="Gene3D" id="3.30.360.10">
    <property type="entry name" value="Dihydrodipicolinate Reductase, domain 2"/>
    <property type="match status" value="1"/>
</dbReference>
<dbReference type="PANTHER" id="PTHR43249:SF1">
    <property type="entry name" value="D-GLUCOSIDE 3-DEHYDROGENASE"/>
    <property type="match status" value="1"/>
</dbReference>
<dbReference type="EMBL" id="DSZT01000076">
    <property type="protein sequence ID" value="HGU41807.1"/>
    <property type="molecule type" value="Genomic_DNA"/>
</dbReference>
<gene>
    <name evidence="4" type="ORF">ENT72_02640</name>
    <name evidence="3" type="ORF">JM64_07545</name>
</gene>
<name>A0A172T4B9_FERPE</name>